<comment type="caution">
    <text evidence="2">The sequence shown here is derived from an EMBL/GenBank/DDBJ whole genome shotgun (WGS) entry which is preliminary data.</text>
</comment>
<keyword evidence="3" id="KW-1185">Reference proteome</keyword>
<sequence>MKKGAGGRWEVGHAASAIGPAAVGEVAPGTGDWDMAEDSGNTAEVTVTVDGLAKIDLAGDLDLLTAECAGIRLRAAIAAGPARTCLDLGQVQFIDAHGLAVLLDTAAFARGNGVHLKVVNINAQPRKIIDVTGTGNALGIT</sequence>
<evidence type="ECO:0000313" key="2">
    <source>
        <dbReference type="EMBL" id="GIF86026.1"/>
    </source>
</evidence>
<reference evidence="2 3" key="1">
    <citation type="submission" date="2021-01" db="EMBL/GenBank/DDBJ databases">
        <title>Whole genome shotgun sequence of Catellatospora bangladeshensis NBRC 107357.</title>
        <authorList>
            <person name="Komaki H."/>
            <person name="Tamura T."/>
        </authorList>
    </citation>
    <scope>NUCLEOTIDE SEQUENCE [LARGE SCALE GENOMIC DNA]</scope>
    <source>
        <strain evidence="2 3">NBRC 107357</strain>
    </source>
</reference>
<accession>A0A8J3JS46</accession>
<dbReference type="PANTHER" id="PTHR33495:SF2">
    <property type="entry name" value="ANTI-SIGMA FACTOR ANTAGONIST TM_1081-RELATED"/>
    <property type="match status" value="1"/>
</dbReference>
<dbReference type="InterPro" id="IPR002645">
    <property type="entry name" value="STAS_dom"/>
</dbReference>
<evidence type="ECO:0000259" key="1">
    <source>
        <dbReference type="PROSITE" id="PS50801"/>
    </source>
</evidence>
<name>A0A8J3JS46_9ACTN</name>
<dbReference type="PANTHER" id="PTHR33495">
    <property type="entry name" value="ANTI-SIGMA FACTOR ANTAGONIST TM_1081-RELATED-RELATED"/>
    <property type="match status" value="1"/>
</dbReference>
<dbReference type="Proteomes" id="UP000601223">
    <property type="component" value="Unassembled WGS sequence"/>
</dbReference>
<dbReference type="CDD" id="cd07043">
    <property type="entry name" value="STAS_anti-anti-sigma_factors"/>
    <property type="match status" value="1"/>
</dbReference>
<gene>
    <name evidence="2" type="ORF">Cba03nite_73750</name>
</gene>
<dbReference type="InterPro" id="IPR036513">
    <property type="entry name" value="STAS_dom_sf"/>
</dbReference>
<dbReference type="Gene3D" id="3.30.750.24">
    <property type="entry name" value="STAS domain"/>
    <property type="match status" value="1"/>
</dbReference>
<organism evidence="2 3">
    <name type="scientific">Catellatospora bangladeshensis</name>
    <dbReference type="NCBI Taxonomy" id="310355"/>
    <lineage>
        <taxon>Bacteria</taxon>
        <taxon>Bacillati</taxon>
        <taxon>Actinomycetota</taxon>
        <taxon>Actinomycetes</taxon>
        <taxon>Micromonosporales</taxon>
        <taxon>Micromonosporaceae</taxon>
        <taxon>Catellatospora</taxon>
    </lineage>
</organism>
<proteinExistence type="predicted"/>
<dbReference type="SUPFAM" id="SSF52091">
    <property type="entry name" value="SpoIIaa-like"/>
    <property type="match status" value="1"/>
</dbReference>
<dbReference type="EMBL" id="BONF01000058">
    <property type="protein sequence ID" value="GIF86026.1"/>
    <property type="molecule type" value="Genomic_DNA"/>
</dbReference>
<dbReference type="GO" id="GO:0043856">
    <property type="term" value="F:anti-sigma factor antagonist activity"/>
    <property type="evidence" value="ECO:0007669"/>
    <property type="project" value="TreeGrafter"/>
</dbReference>
<dbReference type="AlphaFoldDB" id="A0A8J3JS46"/>
<dbReference type="Pfam" id="PF13466">
    <property type="entry name" value="STAS_2"/>
    <property type="match status" value="1"/>
</dbReference>
<feature type="domain" description="STAS" evidence="1">
    <location>
        <begin position="42"/>
        <end position="141"/>
    </location>
</feature>
<dbReference type="PROSITE" id="PS50801">
    <property type="entry name" value="STAS"/>
    <property type="match status" value="1"/>
</dbReference>
<evidence type="ECO:0000313" key="3">
    <source>
        <dbReference type="Proteomes" id="UP000601223"/>
    </source>
</evidence>
<dbReference type="InterPro" id="IPR058548">
    <property type="entry name" value="MlaB-like_STAS"/>
</dbReference>
<protein>
    <recommendedName>
        <fullName evidence="1">STAS domain-containing protein</fullName>
    </recommendedName>
</protein>